<accession>A0A852TGT9</accession>
<comment type="similarity">
    <text evidence="2 8">Belongs to the PHP hydrolase family. HisK subfamily.</text>
</comment>
<evidence type="ECO:0000259" key="9">
    <source>
        <dbReference type="Pfam" id="PF02811"/>
    </source>
</evidence>
<evidence type="ECO:0000256" key="2">
    <source>
        <dbReference type="ARBA" id="ARBA00009152"/>
    </source>
</evidence>
<dbReference type="NCBIfam" id="NF005596">
    <property type="entry name" value="PRK07328.1"/>
    <property type="match status" value="1"/>
</dbReference>
<dbReference type="GO" id="GO:0004401">
    <property type="term" value="F:histidinol-phosphatase activity"/>
    <property type="evidence" value="ECO:0007669"/>
    <property type="project" value="UniProtKB-UniRule"/>
</dbReference>
<reference evidence="11" key="1">
    <citation type="submission" date="2020-07" db="EMBL/GenBank/DDBJ databases">
        <authorList>
            <person name="Partida-Martinez L."/>
            <person name="Huntemann M."/>
            <person name="Clum A."/>
            <person name="Wang J."/>
            <person name="Palaniappan K."/>
            <person name="Ritter S."/>
            <person name="Chen I.-M."/>
            <person name="Stamatis D."/>
            <person name="Reddy T."/>
            <person name="O'Malley R."/>
            <person name="Daum C."/>
            <person name="Shapiro N."/>
            <person name="Ivanova N."/>
            <person name="Kyrpides N."/>
            <person name="Woyke T."/>
        </authorList>
    </citation>
    <scope>NUCLEOTIDE SEQUENCE [LARGE SCALE GENOMIC DNA]</scope>
    <source>
        <strain evidence="11">AT2.8</strain>
    </source>
</reference>
<evidence type="ECO:0000256" key="5">
    <source>
        <dbReference type="ARBA" id="ARBA00022801"/>
    </source>
</evidence>
<dbReference type="NCBIfam" id="TIGR01856">
    <property type="entry name" value="hisJ_fam"/>
    <property type="match status" value="1"/>
</dbReference>
<dbReference type="AlphaFoldDB" id="A0A852TGT9"/>
<gene>
    <name evidence="10" type="ORF">F4694_003607</name>
</gene>
<comment type="caution">
    <text evidence="10">The sequence shown here is derived from an EMBL/GenBank/DDBJ whole genome shotgun (WGS) entry which is preliminary data.</text>
</comment>
<dbReference type="InterPro" id="IPR004013">
    <property type="entry name" value="PHP_dom"/>
</dbReference>
<feature type="domain" description="PHP" evidence="9">
    <location>
        <begin position="5"/>
        <end position="199"/>
    </location>
</feature>
<evidence type="ECO:0000256" key="8">
    <source>
        <dbReference type="RuleBase" id="RU366003"/>
    </source>
</evidence>
<dbReference type="PANTHER" id="PTHR21039:SF0">
    <property type="entry name" value="HISTIDINOL-PHOSPHATASE"/>
    <property type="match status" value="1"/>
</dbReference>
<protein>
    <recommendedName>
        <fullName evidence="3 8">Histidinol-phosphatase</fullName>
        <shortName evidence="8">HolPase</shortName>
        <ecNumber evidence="3 8">3.1.3.15</ecNumber>
    </recommendedName>
</protein>
<dbReference type="PANTHER" id="PTHR21039">
    <property type="entry name" value="HISTIDINOL PHOSPHATASE-RELATED"/>
    <property type="match status" value="1"/>
</dbReference>
<dbReference type="GO" id="GO:0005737">
    <property type="term" value="C:cytoplasm"/>
    <property type="evidence" value="ECO:0007669"/>
    <property type="project" value="TreeGrafter"/>
</dbReference>
<dbReference type="UniPathway" id="UPA00031">
    <property type="reaction ID" value="UER00013"/>
</dbReference>
<keyword evidence="5 8" id="KW-0378">Hydrolase</keyword>
<dbReference type="CDD" id="cd12110">
    <property type="entry name" value="PHP_HisPPase_Hisj_like"/>
    <property type="match status" value="1"/>
</dbReference>
<name>A0A852TGT9_9BACI</name>
<dbReference type="GO" id="GO:0000105">
    <property type="term" value="P:L-histidine biosynthetic process"/>
    <property type="evidence" value="ECO:0007669"/>
    <property type="project" value="UniProtKB-UniRule"/>
</dbReference>
<dbReference type="Proteomes" id="UP000548423">
    <property type="component" value="Unassembled WGS sequence"/>
</dbReference>
<dbReference type="InterPro" id="IPR016195">
    <property type="entry name" value="Pol/histidinol_Pase-like"/>
</dbReference>
<comment type="catalytic activity">
    <reaction evidence="7 8">
        <text>L-histidinol phosphate + H2O = L-histidinol + phosphate</text>
        <dbReference type="Rhea" id="RHEA:14465"/>
        <dbReference type="ChEBI" id="CHEBI:15377"/>
        <dbReference type="ChEBI" id="CHEBI:43474"/>
        <dbReference type="ChEBI" id="CHEBI:57699"/>
        <dbReference type="ChEBI" id="CHEBI:57980"/>
        <dbReference type="EC" id="3.1.3.15"/>
    </reaction>
</comment>
<sequence length="269" mass="30977">MLKFDLHTHHDRCGHARGGIRDYIEAGIEKGLNIIGISDHTPYFSSKEDHPFPHITMATSQFPEYVKEVLKLKQEYSGKIDVLLGIEADFFPEHVEKYRPHFDRYPFDYIIGSVHHVDGVSIFKAERWEGLSSKEQIQTKESYYSLIEQSARSGMYQILGHIDAMKGFYPEFSNIQTAAVEHTLKVIAEYDVAIEINTSGKTKYVGGWYPADDILEMALHHGVKVTFGSDAHDPERVGDEFEIVQARLKQIGFKDWVYFNERKRYAVKL</sequence>
<evidence type="ECO:0000256" key="3">
    <source>
        <dbReference type="ARBA" id="ARBA00013085"/>
    </source>
</evidence>
<evidence type="ECO:0000313" key="11">
    <source>
        <dbReference type="Proteomes" id="UP000548423"/>
    </source>
</evidence>
<reference evidence="11" key="2">
    <citation type="submission" date="2020-08" db="EMBL/GenBank/DDBJ databases">
        <title>The Agave Microbiome: Exploring the role of microbial communities in plant adaptations to desert environments.</title>
        <authorList>
            <person name="Partida-Martinez L.P."/>
        </authorList>
    </citation>
    <scope>NUCLEOTIDE SEQUENCE [LARGE SCALE GENOMIC DNA]</scope>
    <source>
        <strain evidence="11">AT2.8</strain>
    </source>
</reference>
<organism evidence="10 11">
    <name type="scientific">Neobacillus niacini</name>
    <dbReference type="NCBI Taxonomy" id="86668"/>
    <lineage>
        <taxon>Bacteria</taxon>
        <taxon>Bacillati</taxon>
        <taxon>Bacillota</taxon>
        <taxon>Bacilli</taxon>
        <taxon>Bacillales</taxon>
        <taxon>Bacillaceae</taxon>
        <taxon>Neobacillus</taxon>
    </lineage>
</organism>
<evidence type="ECO:0000256" key="4">
    <source>
        <dbReference type="ARBA" id="ARBA00022605"/>
    </source>
</evidence>
<dbReference type="EMBL" id="JACCBX010000007">
    <property type="protein sequence ID" value="NYE06827.1"/>
    <property type="molecule type" value="Genomic_DNA"/>
</dbReference>
<dbReference type="Pfam" id="PF02811">
    <property type="entry name" value="PHP"/>
    <property type="match status" value="1"/>
</dbReference>
<dbReference type="EC" id="3.1.3.15" evidence="3 8"/>
<dbReference type="SUPFAM" id="SSF89550">
    <property type="entry name" value="PHP domain-like"/>
    <property type="match status" value="1"/>
</dbReference>
<proteinExistence type="inferred from homology"/>
<keyword evidence="6 8" id="KW-0368">Histidine biosynthesis</keyword>
<comment type="pathway">
    <text evidence="1 8">Amino-acid biosynthesis; L-histidine biosynthesis; L-histidine from 5-phospho-alpha-D-ribose 1-diphosphate: step 8/9.</text>
</comment>
<evidence type="ECO:0000256" key="7">
    <source>
        <dbReference type="ARBA" id="ARBA00049158"/>
    </source>
</evidence>
<evidence type="ECO:0000313" key="10">
    <source>
        <dbReference type="EMBL" id="NYE06827.1"/>
    </source>
</evidence>
<keyword evidence="4 8" id="KW-0028">Amino-acid biosynthesis</keyword>
<dbReference type="InterPro" id="IPR010140">
    <property type="entry name" value="Histidinol_P_phosphatase_HisJ"/>
</dbReference>
<evidence type="ECO:0000256" key="1">
    <source>
        <dbReference type="ARBA" id="ARBA00004970"/>
    </source>
</evidence>
<evidence type="ECO:0000256" key="6">
    <source>
        <dbReference type="ARBA" id="ARBA00023102"/>
    </source>
</evidence>
<dbReference type="Gene3D" id="3.20.20.140">
    <property type="entry name" value="Metal-dependent hydrolases"/>
    <property type="match status" value="1"/>
</dbReference>